<keyword evidence="8" id="KW-1185">Reference proteome</keyword>
<comment type="subcellular location">
    <subcellularLocation>
        <location evidence="1">Nucleus membrane</location>
        <topology evidence="1">Multi-pass membrane protein</topology>
    </subcellularLocation>
</comment>
<gene>
    <name evidence="7" type="ORF">GBAR_LOCUS20714</name>
</gene>
<dbReference type="InterPro" id="IPR016024">
    <property type="entry name" value="ARM-type_fold"/>
</dbReference>
<organism evidence="7 8">
    <name type="scientific">Geodia barretti</name>
    <name type="common">Barrett's horny sponge</name>
    <dbReference type="NCBI Taxonomy" id="519541"/>
    <lineage>
        <taxon>Eukaryota</taxon>
        <taxon>Metazoa</taxon>
        <taxon>Porifera</taxon>
        <taxon>Demospongiae</taxon>
        <taxon>Heteroscleromorpha</taxon>
        <taxon>Tetractinellida</taxon>
        <taxon>Astrophorina</taxon>
        <taxon>Geodiidae</taxon>
        <taxon>Geodia</taxon>
    </lineage>
</organism>
<dbReference type="EMBL" id="CASHTH010002909">
    <property type="protein sequence ID" value="CAI8037004.1"/>
    <property type="molecule type" value="Genomic_DNA"/>
</dbReference>
<feature type="domain" description="CCAAT-binding factor" evidence="6">
    <location>
        <begin position="349"/>
        <end position="498"/>
    </location>
</feature>
<proteinExistence type="inferred from homology"/>
<dbReference type="AlphaFoldDB" id="A0AA35SWK6"/>
<dbReference type="GO" id="GO:0031965">
    <property type="term" value="C:nuclear membrane"/>
    <property type="evidence" value="ECO:0007669"/>
    <property type="project" value="UniProtKB-SubCell"/>
</dbReference>
<protein>
    <submittedName>
        <fullName evidence="7">Nucleolar complex protein 4 homolog B</fullName>
    </submittedName>
</protein>
<dbReference type="InterPro" id="IPR027193">
    <property type="entry name" value="Noc4"/>
</dbReference>
<feature type="compositionally biased region" description="Basic and acidic residues" evidence="5">
    <location>
        <begin position="233"/>
        <end position="243"/>
    </location>
</feature>
<dbReference type="Proteomes" id="UP001174909">
    <property type="component" value="Unassembled WGS sequence"/>
</dbReference>
<evidence type="ECO:0000313" key="8">
    <source>
        <dbReference type="Proteomes" id="UP001174909"/>
    </source>
</evidence>
<dbReference type="GO" id="GO:0032040">
    <property type="term" value="C:small-subunit processome"/>
    <property type="evidence" value="ECO:0007669"/>
    <property type="project" value="TreeGrafter"/>
</dbReference>
<evidence type="ECO:0000256" key="3">
    <source>
        <dbReference type="ARBA" id="ARBA00022692"/>
    </source>
</evidence>
<feature type="region of interest" description="Disordered" evidence="5">
    <location>
        <begin position="220"/>
        <end position="266"/>
    </location>
</feature>
<dbReference type="InterPro" id="IPR005612">
    <property type="entry name" value="CCAAT-binding_factor"/>
</dbReference>
<comment type="similarity">
    <text evidence="2">Belongs to the CBF/MAK21 family.</text>
</comment>
<dbReference type="SUPFAM" id="SSF48371">
    <property type="entry name" value="ARM repeat"/>
    <property type="match status" value="1"/>
</dbReference>
<evidence type="ECO:0000259" key="6">
    <source>
        <dbReference type="Pfam" id="PF03914"/>
    </source>
</evidence>
<evidence type="ECO:0000256" key="2">
    <source>
        <dbReference type="ARBA" id="ARBA00007797"/>
    </source>
</evidence>
<name>A0AA35SWK6_GEOBA</name>
<dbReference type="GO" id="GO:0042254">
    <property type="term" value="P:ribosome biogenesis"/>
    <property type="evidence" value="ECO:0007669"/>
    <property type="project" value="InterPro"/>
</dbReference>
<evidence type="ECO:0000256" key="4">
    <source>
        <dbReference type="ARBA" id="ARBA00022989"/>
    </source>
</evidence>
<comment type="caution">
    <text evidence="7">The sequence shown here is derived from an EMBL/GenBank/DDBJ whole genome shotgun (WGS) entry which is preliminary data.</text>
</comment>
<evidence type="ECO:0000256" key="5">
    <source>
        <dbReference type="SAM" id="MobiDB-lite"/>
    </source>
</evidence>
<keyword evidence="4" id="KW-0472">Membrane</keyword>
<keyword evidence="4" id="KW-1133">Transmembrane helix</keyword>
<dbReference type="PANTHER" id="PTHR12455">
    <property type="entry name" value="NUCLEOLAR COMPLEX PROTEIN 4"/>
    <property type="match status" value="1"/>
</dbReference>
<evidence type="ECO:0000313" key="7">
    <source>
        <dbReference type="EMBL" id="CAI8037004.1"/>
    </source>
</evidence>
<dbReference type="PANTHER" id="PTHR12455:SF0">
    <property type="entry name" value="NUCLEOLAR COMPLEX PROTEIN 4 HOMOLOG"/>
    <property type="match status" value="1"/>
</dbReference>
<sequence>MAARVTEASIQALAKGAIESKENANNLVDLLDYLQSRRARVVKWSCGAVATAYGHLIQEHYSWLVNSPAGRKQQAGVQGSQNDVVVKFRDWMRENYTSCKEQLLTLLAHESRDVQEAALNSLLLLIKTEGTCHIATFHSYSFPNSLLHQVTGRLLDDQTNTSSLIGRFEDYLVYDDIRFHWMKNIASVLSFKKKHQLTQQLAENSFAALQPLHSHMATDDSQLTDLFAGRPPLPERDAGKEGETGEEEEESERREGEDEAEEVMEEDVANPLRAKMSRSQVRALDVQTLQKHRKRFSDAWLAFLRLTLSSLLHKKVLVLIHSEVMPHLLEPRLLLDFLVDSYDTGGVVSLLALNGLFILMHHYHLDYPDFYSKLYGLLEPSVFHVKYMPRFFSLMDTFLSSTHLPLYMVAAFAKKIARLALSAPPQGVMVGVVFVTNLLKRHPNCRVLLHRSNTDGVSLDNDPFLVEERDLARCQALESCLWEIPTLKSHYCPEVSVLVSNLISSLDKKSEENIGKYLDKDFDDILSTAETKLSDNVDVPLNHEKPAVDWSF</sequence>
<dbReference type="Pfam" id="PF03914">
    <property type="entry name" value="CBF"/>
    <property type="match status" value="1"/>
</dbReference>
<evidence type="ECO:0000256" key="1">
    <source>
        <dbReference type="ARBA" id="ARBA00004232"/>
    </source>
</evidence>
<keyword evidence="3" id="KW-0812">Transmembrane</keyword>
<accession>A0AA35SWK6</accession>
<reference evidence="7" key="1">
    <citation type="submission" date="2023-03" db="EMBL/GenBank/DDBJ databases">
        <authorList>
            <person name="Steffen K."/>
            <person name="Cardenas P."/>
        </authorList>
    </citation>
    <scope>NUCLEOTIDE SEQUENCE</scope>
</reference>
<dbReference type="GO" id="GO:0030692">
    <property type="term" value="C:Noc4p-Nop14p complex"/>
    <property type="evidence" value="ECO:0007669"/>
    <property type="project" value="TreeGrafter"/>
</dbReference>
<feature type="compositionally biased region" description="Acidic residues" evidence="5">
    <location>
        <begin position="257"/>
        <end position="266"/>
    </location>
</feature>